<feature type="compositionally biased region" description="Basic and acidic residues" evidence="7">
    <location>
        <begin position="75"/>
        <end position="88"/>
    </location>
</feature>
<evidence type="ECO:0000256" key="4">
    <source>
        <dbReference type="ARBA" id="ARBA00023125"/>
    </source>
</evidence>
<sequence length="538" mass="60399">MPRKKRPYSPKIKGCYECSQRRIHCDRTEPECRKCTSKGLKCSGLSVRHRFNNGVASRGKWTGKTMQVVYQEMKGHERIERQRQERETIPTPGESSQDEETTPRDFTEDLWECLLAVTSAEDPFPGGLINSEGSFFLESSSSSTALLQFPESDRAVDTLALTNDAGNGITACSFSSSGDCLVFQPSPDNLSPWERLMLLHFSDSIAKEMVAIDGLHNGWRHLILPAAHADELVMNAVLAVSAFHQSLSRSPNSRDRQDIPRQLGDHHGRHRCRSQQPDPDQLYARAIMGLRQRQGLRDCDLSSQHSILLTILVLLTAVMVTGYSDFPTLLRMLQSALDAIGGEQGLGGSEMAEFIIRQVHKMRVYAAPLLSEQTGLETISSQDQIAQFFDCLNHCSQQRPEHALAVSFVTDIVHQARDIYLQQVLKLQRDPASSPPGPSQIIAMSESIGRVQRFKETLEAFPHGSPGQQVLVWATFVAASDCLLDEHKAFFEGVLLEHYARNGFVNLLRAIEYLRKIWARSPEERWTTLLPQARVFVM</sequence>
<proteinExistence type="predicted"/>
<comment type="subcellular location">
    <subcellularLocation>
        <location evidence="1">Nucleus</location>
    </subcellularLocation>
</comment>
<dbReference type="EMBL" id="MU839007">
    <property type="protein sequence ID" value="KAK1767910.1"/>
    <property type="molecule type" value="Genomic_DNA"/>
</dbReference>
<evidence type="ECO:0000256" key="1">
    <source>
        <dbReference type="ARBA" id="ARBA00004123"/>
    </source>
</evidence>
<accession>A0AAJ0FP84</accession>
<keyword evidence="8" id="KW-0812">Transmembrane</keyword>
<dbReference type="Pfam" id="PF11951">
    <property type="entry name" value="Fungal_trans_2"/>
    <property type="match status" value="2"/>
</dbReference>
<dbReference type="GeneID" id="85311003"/>
<evidence type="ECO:0000313" key="11">
    <source>
        <dbReference type="Proteomes" id="UP001244011"/>
    </source>
</evidence>
<feature type="domain" description="Zn(2)-C6 fungal-type" evidence="9">
    <location>
        <begin position="14"/>
        <end position="43"/>
    </location>
</feature>
<protein>
    <recommendedName>
        <fullName evidence="9">Zn(2)-C6 fungal-type domain-containing protein</fullName>
    </recommendedName>
</protein>
<dbReference type="RefSeq" id="XP_060284123.1">
    <property type="nucleotide sequence ID" value="XM_060427816.1"/>
</dbReference>
<dbReference type="Proteomes" id="UP001244011">
    <property type="component" value="Unassembled WGS sequence"/>
</dbReference>
<keyword evidence="5" id="KW-0804">Transcription</keyword>
<dbReference type="GO" id="GO:0000981">
    <property type="term" value="F:DNA-binding transcription factor activity, RNA polymerase II-specific"/>
    <property type="evidence" value="ECO:0007669"/>
    <property type="project" value="InterPro"/>
</dbReference>
<dbReference type="Gene3D" id="4.10.240.10">
    <property type="entry name" value="Zn(2)-C6 fungal-type DNA-binding domain"/>
    <property type="match status" value="1"/>
</dbReference>
<organism evidence="10 11">
    <name type="scientific">Phialemonium atrogriseum</name>
    <dbReference type="NCBI Taxonomy" id="1093897"/>
    <lineage>
        <taxon>Eukaryota</taxon>
        <taxon>Fungi</taxon>
        <taxon>Dikarya</taxon>
        <taxon>Ascomycota</taxon>
        <taxon>Pezizomycotina</taxon>
        <taxon>Sordariomycetes</taxon>
        <taxon>Sordariomycetidae</taxon>
        <taxon>Cephalothecales</taxon>
        <taxon>Cephalothecaceae</taxon>
        <taxon>Phialemonium</taxon>
    </lineage>
</organism>
<feature type="compositionally biased region" description="Basic and acidic residues" evidence="7">
    <location>
        <begin position="252"/>
        <end position="266"/>
    </location>
</feature>
<dbReference type="GO" id="GO:0008270">
    <property type="term" value="F:zinc ion binding"/>
    <property type="evidence" value="ECO:0007669"/>
    <property type="project" value="InterPro"/>
</dbReference>
<keyword evidence="8" id="KW-1133">Transmembrane helix</keyword>
<evidence type="ECO:0000313" key="10">
    <source>
        <dbReference type="EMBL" id="KAK1767910.1"/>
    </source>
</evidence>
<gene>
    <name evidence="10" type="ORF">QBC33DRAFT_537707</name>
</gene>
<dbReference type="PANTHER" id="PTHR37534">
    <property type="entry name" value="TRANSCRIPTIONAL ACTIVATOR PROTEIN UGA3"/>
    <property type="match status" value="1"/>
</dbReference>
<feature type="region of interest" description="Disordered" evidence="7">
    <location>
        <begin position="75"/>
        <end position="104"/>
    </location>
</feature>
<evidence type="ECO:0000259" key="9">
    <source>
        <dbReference type="PROSITE" id="PS50048"/>
    </source>
</evidence>
<feature type="region of interest" description="Disordered" evidence="7">
    <location>
        <begin position="248"/>
        <end position="277"/>
    </location>
</feature>
<dbReference type="GO" id="GO:0045944">
    <property type="term" value="P:positive regulation of transcription by RNA polymerase II"/>
    <property type="evidence" value="ECO:0007669"/>
    <property type="project" value="TreeGrafter"/>
</dbReference>
<dbReference type="InterPro" id="IPR021858">
    <property type="entry name" value="Fun_TF"/>
</dbReference>
<keyword evidence="11" id="KW-1185">Reference proteome</keyword>
<reference evidence="10" key="1">
    <citation type="submission" date="2023-06" db="EMBL/GenBank/DDBJ databases">
        <title>Genome-scale phylogeny and comparative genomics of the fungal order Sordariales.</title>
        <authorList>
            <consortium name="Lawrence Berkeley National Laboratory"/>
            <person name="Hensen N."/>
            <person name="Bonometti L."/>
            <person name="Westerberg I."/>
            <person name="Brannstrom I.O."/>
            <person name="Guillou S."/>
            <person name="Cros-Aarteil S."/>
            <person name="Calhoun S."/>
            <person name="Haridas S."/>
            <person name="Kuo A."/>
            <person name="Mondo S."/>
            <person name="Pangilinan J."/>
            <person name="Riley R."/>
            <person name="Labutti K."/>
            <person name="Andreopoulos B."/>
            <person name="Lipzen A."/>
            <person name="Chen C."/>
            <person name="Yanf M."/>
            <person name="Daum C."/>
            <person name="Ng V."/>
            <person name="Clum A."/>
            <person name="Steindorff A."/>
            <person name="Ohm R."/>
            <person name="Martin F."/>
            <person name="Silar P."/>
            <person name="Natvig D."/>
            <person name="Lalanne C."/>
            <person name="Gautier V."/>
            <person name="Ament-Velasquez S.L."/>
            <person name="Kruys A."/>
            <person name="Hutchinson M.I."/>
            <person name="Powell A.J."/>
            <person name="Barry K."/>
            <person name="Miller A.N."/>
            <person name="Grigoriev I.V."/>
            <person name="Debuchy R."/>
            <person name="Gladieux P."/>
            <person name="Thoren M.H."/>
            <person name="Johannesson H."/>
        </authorList>
    </citation>
    <scope>NUCLEOTIDE SEQUENCE</scope>
    <source>
        <strain evidence="10">8032-3</strain>
    </source>
</reference>
<evidence type="ECO:0000256" key="3">
    <source>
        <dbReference type="ARBA" id="ARBA00023015"/>
    </source>
</evidence>
<name>A0AAJ0FP84_9PEZI</name>
<evidence type="ECO:0000256" key="8">
    <source>
        <dbReference type="SAM" id="Phobius"/>
    </source>
</evidence>
<dbReference type="PANTHER" id="PTHR37534:SF17">
    <property type="entry name" value="ZN(2)-C6 FUNGAL-TYPE DOMAIN-CONTAINING PROTEIN"/>
    <property type="match status" value="1"/>
</dbReference>
<dbReference type="InterPro" id="IPR001138">
    <property type="entry name" value="Zn2Cys6_DnaBD"/>
</dbReference>
<dbReference type="GO" id="GO:0005634">
    <property type="term" value="C:nucleus"/>
    <property type="evidence" value="ECO:0007669"/>
    <property type="project" value="UniProtKB-SubCell"/>
</dbReference>
<keyword evidence="8" id="KW-0472">Membrane</keyword>
<evidence type="ECO:0000256" key="6">
    <source>
        <dbReference type="ARBA" id="ARBA00023242"/>
    </source>
</evidence>
<dbReference type="AlphaFoldDB" id="A0AAJ0FP84"/>
<dbReference type="SMART" id="SM00066">
    <property type="entry name" value="GAL4"/>
    <property type="match status" value="1"/>
</dbReference>
<keyword evidence="3" id="KW-0805">Transcription regulation</keyword>
<feature type="transmembrane region" description="Helical" evidence="8">
    <location>
        <begin position="307"/>
        <end position="326"/>
    </location>
</feature>
<comment type="caution">
    <text evidence="10">The sequence shown here is derived from an EMBL/GenBank/DDBJ whole genome shotgun (WGS) entry which is preliminary data.</text>
</comment>
<evidence type="ECO:0000256" key="5">
    <source>
        <dbReference type="ARBA" id="ARBA00023163"/>
    </source>
</evidence>
<dbReference type="PROSITE" id="PS00463">
    <property type="entry name" value="ZN2_CY6_FUNGAL_1"/>
    <property type="match status" value="1"/>
</dbReference>
<dbReference type="InterPro" id="IPR036864">
    <property type="entry name" value="Zn2-C6_fun-type_DNA-bd_sf"/>
</dbReference>
<evidence type="ECO:0000256" key="2">
    <source>
        <dbReference type="ARBA" id="ARBA00022833"/>
    </source>
</evidence>
<keyword evidence="4" id="KW-0238">DNA-binding</keyword>
<dbReference type="Pfam" id="PF00172">
    <property type="entry name" value="Zn_clus"/>
    <property type="match status" value="1"/>
</dbReference>
<evidence type="ECO:0000256" key="7">
    <source>
        <dbReference type="SAM" id="MobiDB-lite"/>
    </source>
</evidence>
<dbReference type="SUPFAM" id="SSF57701">
    <property type="entry name" value="Zn2/Cys6 DNA-binding domain"/>
    <property type="match status" value="1"/>
</dbReference>
<dbReference type="PROSITE" id="PS50048">
    <property type="entry name" value="ZN2_CY6_FUNGAL_2"/>
    <property type="match status" value="1"/>
</dbReference>
<keyword evidence="6" id="KW-0539">Nucleus</keyword>
<keyword evidence="2" id="KW-0862">Zinc</keyword>
<dbReference type="GO" id="GO:0000976">
    <property type="term" value="F:transcription cis-regulatory region binding"/>
    <property type="evidence" value="ECO:0007669"/>
    <property type="project" value="TreeGrafter"/>
</dbReference>